<keyword evidence="2 4" id="KW-0378">Hydrolase</keyword>
<dbReference type="PROSITE" id="PS00502">
    <property type="entry name" value="POLYGALACTURONASE"/>
    <property type="match status" value="1"/>
</dbReference>
<dbReference type="SMART" id="SM00710">
    <property type="entry name" value="PbH1"/>
    <property type="match status" value="5"/>
</dbReference>
<dbReference type="EMBL" id="MN990733">
    <property type="protein sequence ID" value="QIM09915.1"/>
    <property type="molecule type" value="Genomic_DNA"/>
</dbReference>
<dbReference type="GO" id="GO:0004650">
    <property type="term" value="F:polygalacturonase activity"/>
    <property type="evidence" value="ECO:0007669"/>
    <property type="project" value="InterPro"/>
</dbReference>
<sequence>MRKLLNLLLALVAVATVNAQGWDEALYKQIESRIVAPTFKDKTYPITKYGASVKADAAKNQKAINAAIAACSKKGGGTVVVPAGTWNTGAIRMQSNVNLRVEKGAVLQFAYNPDLYPLVKTRWEGLDIMNYSPCVYAYQAENIAISGEGTLDGSGENDTWWQWCGAAKFGFVKGKTPEAQNGYPYAGPEKYRTKKADGTYRSSRETLLWMADNGIPTEERIFGKGCGMRPQLVNFYECKNILIEDVTMLRSPFWVITPTLSKNITVRRVKVINDGPNGDGCDPESCEDVLIEDCVFDTGDDCIAIKSGRNADGRRTPVPSQNIIVRGCTMADGHGGVVLGSEISAGVRNVFAENCKMDSPNLDRVLRIKTNTCRGGVTENVYMRNIEVGQCREAVLRINLMYEPKEPAERGHIPTVRNVYMENVTCQKSKYGILLNGLDDHDNIYNINVKNCTFNGVTDEKVRRTGKSHDINFDNLRINGELVLSQPPFSHYSEWMAWSEMQRVPQAYYLDFTDPKKRPNGKWSYVMGIELEGILDVYQAYMNPIFKDYVLQYPAKMITEKGEITGYKLADYNLDNVRTARFILRSNRLFPHKGSDLALQTLFRQLEEQPRTKEGVWWHKAIYANQVWLDGIYMGLPFYTLGAEELRGQKKAVKYYDDAVDQIGKTFKRTYDAKTGLWKHAWDETNSMFWADKETGLSKHTWARAMGWFTMAMVEILDALPENYARRGEVIDMLQQAMTAVVKYQDKKTGLWYDVMDVKDDRNYLEATASSMFTYCLLKGARLGYLPTKDNWAAGVKPAPLCEAAKAAGAGDIDFKAAGVKAYEGIIKNFIKVNDDKTISLTRCCAVSGLGPNKSPNRDGSFDYYMSEPIRDNDAKGIGPFIWASLEMERDGYKAGY</sequence>
<keyword evidence="3 4" id="KW-0326">Glycosidase</keyword>
<comment type="similarity">
    <text evidence="1 4">Belongs to the glycosyl hydrolase 28 family.</text>
</comment>
<dbReference type="Pfam" id="PF07470">
    <property type="entry name" value="Glyco_hydro_88"/>
    <property type="match status" value="2"/>
</dbReference>
<feature type="signal peptide" evidence="5">
    <location>
        <begin position="1"/>
        <end position="19"/>
    </location>
</feature>
<organism evidence="6">
    <name type="scientific">uncultured Prevotella sp</name>
    <dbReference type="NCBI Taxonomy" id="159272"/>
    <lineage>
        <taxon>Bacteria</taxon>
        <taxon>Pseudomonadati</taxon>
        <taxon>Bacteroidota</taxon>
        <taxon>Bacteroidia</taxon>
        <taxon>Bacteroidales</taxon>
        <taxon>Prevotellaceae</taxon>
        <taxon>Prevotella</taxon>
        <taxon>environmental samples</taxon>
    </lineage>
</organism>
<dbReference type="InterPro" id="IPR008928">
    <property type="entry name" value="6-hairpin_glycosidase_sf"/>
</dbReference>
<evidence type="ECO:0008006" key="7">
    <source>
        <dbReference type="Google" id="ProtNLM"/>
    </source>
</evidence>
<dbReference type="InterPro" id="IPR011050">
    <property type="entry name" value="Pectin_lyase_fold/virulence"/>
</dbReference>
<accession>A0A6G8F0Q2</accession>
<evidence type="ECO:0000256" key="3">
    <source>
        <dbReference type="ARBA" id="ARBA00023295"/>
    </source>
</evidence>
<evidence type="ECO:0000313" key="6">
    <source>
        <dbReference type="EMBL" id="QIM09915.1"/>
    </source>
</evidence>
<dbReference type="InterPro" id="IPR006626">
    <property type="entry name" value="PbH1"/>
</dbReference>
<dbReference type="Pfam" id="PF00295">
    <property type="entry name" value="Glyco_hydro_28"/>
    <property type="match status" value="1"/>
</dbReference>
<dbReference type="InterPro" id="IPR010905">
    <property type="entry name" value="Glyco_hydro_88"/>
</dbReference>
<name>A0A6G8F0Q2_9BACT</name>
<dbReference type="InterPro" id="IPR012334">
    <property type="entry name" value="Pectin_lyas_fold"/>
</dbReference>
<keyword evidence="5" id="KW-0732">Signal</keyword>
<evidence type="ECO:0000256" key="4">
    <source>
        <dbReference type="RuleBase" id="RU361169"/>
    </source>
</evidence>
<protein>
    <recommendedName>
        <fullName evidence="7">Glycoside hydrolase</fullName>
    </recommendedName>
</protein>
<dbReference type="Gene3D" id="1.50.10.10">
    <property type="match status" value="1"/>
</dbReference>
<dbReference type="GO" id="GO:0005975">
    <property type="term" value="P:carbohydrate metabolic process"/>
    <property type="evidence" value="ECO:0007669"/>
    <property type="project" value="InterPro"/>
</dbReference>
<dbReference type="InterPro" id="IPR000743">
    <property type="entry name" value="Glyco_hydro_28"/>
</dbReference>
<evidence type="ECO:0000256" key="2">
    <source>
        <dbReference type="ARBA" id="ARBA00022801"/>
    </source>
</evidence>
<dbReference type="Gene3D" id="2.160.20.10">
    <property type="entry name" value="Single-stranded right-handed beta-helix, Pectin lyase-like"/>
    <property type="match status" value="1"/>
</dbReference>
<gene>
    <name evidence="6" type="ORF">Prevot485_0140</name>
</gene>
<dbReference type="SUPFAM" id="SSF48208">
    <property type="entry name" value="Six-hairpin glycosidases"/>
    <property type="match status" value="1"/>
</dbReference>
<dbReference type="InterPro" id="IPR012341">
    <property type="entry name" value="6hp_glycosidase-like_sf"/>
</dbReference>
<evidence type="ECO:0000256" key="1">
    <source>
        <dbReference type="ARBA" id="ARBA00008834"/>
    </source>
</evidence>
<dbReference type="SUPFAM" id="SSF51126">
    <property type="entry name" value="Pectin lyase-like"/>
    <property type="match status" value="1"/>
</dbReference>
<dbReference type="PANTHER" id="PTHR33886:SF8">
    <property type="entry name" value="UNSATURATED RHAMNOGALACTURONAN HYDROLASE (EUROFUNG)"/>
    <property type="match status" value="1"/>
</dbReference>
<evidence type="ECO:0000256" key="5">
    <source>
        <dbReference type="SAM" id="SignalP"/>
    </source>
</evidence>
<dbReference type="InterPro" id="IPR052043">
    <property type="entry name" value="PolySaccharide_Degr_Enz"/>
</dbReference>
<reference evidence="6" key="1">
    <citation type="journal article" date="2020" name="J. ISSAAS">
        <title>Lactobacilli and other gastrointestinal microbiota of Peromyscus leucopus, reservoir host for agents of Lyme disease and other zoonoses in North America.</title>
        <authorList>
            <person name="Milovic A."/>
            <person name="Bassam K."/>
            <person name="Shao H."/>
            <person name="Chatzistamou I."/>
            <person name="Tufts D.M."/>
            <person name="Diuk-Wasser M."/>
            <person name="Barbour A.G."/>
        </authorList>
    </citation>
    <scope>NUCLEOTIDE SEQUENCE</scope>
    <source>
        <strain evidence="6">LL70</strain>
    </source>
</reference>
<proteinExistence type="inferred from homology"/>
<dbReference type="AlphaFoldDB" id="A0A6G8F0Q2"/>
<dbReference type="PANTHER" id="PTHR33886">
    <property type="entry name" value="UNSATURATED RHAMNOGALACTURONAN HYDROLASE (EUROFUNG)"/>
    <property type="match status" value="1"/>
</dbReference>
<feature type="chain" id="PRO_5026142665" description="Glycoside hydrolase" evidence="5">
    <location>
        <begin position="20"/>
        <end position="897"/>
    </location>
</feature>